<dbReference type="EMBL" id="CAJOBE010000413">
    <property type="protein sequence ID" value="CAF3637414.1"/>
    <property type="molecule type" value="Genomic_DNA"/>
</dbReference>
<dbReference type="AlphaFoldDB" id="A0A819G2R8"/>
<dbReference type="GO" id="GO:0016579">
    <property type="term" value="P:protein deubiquitination"/>
    <property type="evidence" value="ECO:0007669"/>
    <property type="project" value="InterPro"/>
</dbReference>
<dbReference type="OrthoDB" id="73004at2759"/>
<dbReference type="Proteomes" id="UP000663882">
    <property type="component" value="Unassembled WGS sequence"/>
</dbReference>
<dbReference type="InterPro" id="IPR028889">
    <property type="entry name" value="USP"/>
</dbReference>
<accession>A0A819G2R8</accession>
<proteinExistence type="predicted"/>
<protein>
    <recommendedName>
        <fullName evidence="2">ubiquitinyl hydrolase 1</fullName>
        <ecNumber evidence="2">3.4.19.12</ecNumber>
    </recommendedName>
</protein>
<gene>
    <name evidence="7" type="ORF">FNK824_LOCUS5252</name>
    <name evidence="8" type="ORF">OTI717_LOCUS22516</name>
    <name evidence="6" type="ORF">RFH988_LOCUS32341</name>
    <name evidence="5" type="ORF">SEV965_LOCUS26436</name>
</gene>
<evidence type="ECO:0000313" key="7">
    <source>
        <dbReference type="EMBL" id="CAF3637414.1"/>
    </source>
</evidence>
<dbReference type="InterPro" id="IPR050185">
    <property type="entry name" value="Ub_carboxyl-term_hydrolase"/>
</dbReference>
<dbReference type="PROSITE" id="PS50053">
    <property type="entry name" value="UBIQUITIN_2"/>
    <property type="match status" value="1"/>
</dbReference>
<name>A0A819G2R8_9BILA</name>
<dbReference type="Gene3D" id="3.10.20.90">
    <property type="entry name" value="Phosphatidylinositol 3-kinase Catalytic Subunit, Chain A, domain 1"/>
    <property type="match status" value="1"/>
</dbReference>
<dbReference type="PANTHER" id="PTHR21646">
    <property type="entry name" value="UBIQUITIN CARBOXYL-TERMINAL HYDROLASE"/>
    <property type="match status" value="1"/>
</dbReference>
<dbReference type="InterPro" id="IPR018200">
    <property type="entry name" value="USP_CS"/>
</dbReference>
<evidence type="ECO:0000313" key="9">
    <source>
        <dbReference type="Proteomes" id="UP000663823"/>
    </source>
</evidence>
<evidence type="ECO:0000313" key="6">
    <source>
        <dbReference type="EMBL" id="CAF1351816.1"/>
    </source>
</evidence>
<dbReference type="Gene3D" id="3.90.70.10">
    <property type="entry name" value="Cysteine proteinases"/>
    <property type="match status" value="1"/>
</dbReference>
<dbReference type="InterPro" id="IPR029071">
    <property type="entry name" value="Ubiquitin-like_domsf"/>
</dbReference>
<dbReference type="GO" id="GO:0004843">
    <property type="term" value="F:cysteine-type deubiquitinase activity"/>
    <property type="evidence" value="ECO:0007669"/>
    <property type="project" value="UniProtKB-EC"/>
</dbReference>
<dbReference type="InterPro" id="IPR001394">
    <property type="entry name" value="Peptidase_C19_UCH"/>
</dbReference>
<evidence type="ECO:0000259" key="3">
    <source>
        <dbReference type="PROSITE" id="PS50053"/>
    </source>
</evidence>
<dbReference type="SUPFAM" id="SSF54236">
    <property type="entry name" value="Ubiquitin-like"/>
    <property type="match status" value="1"/>
</dbReference>
<evidence type="ECO:0000256" key="1">
    <source>
        <dbReference type="ARBA" id="ARBA00000707"/>
    </source>
</evidence>
<feature type="domain" description="USP" evidence="4">
    <location>
        <begin position="438"/>
        <end position="853"/>
    </location>
</feature>
<dbReference type="Proteomes" id="UP000663874">
    <property type="component" value="Unassembled WGS sequence"/>
</dbReference>
<dbReference type="EMBL" id="CAJNOU010002245">
    <property type="protein sequence ID" value="CAF1303867.1"/>
    <property type="molecule type" value="Genomic_DNA"/>
</dbReference>
<dbReference type="Proteomes" id="UP000663823">
    <property type="component" value="Unassembled WGS sequence"/>
</dbReference>
<comment type="catalytic activity">
    <reaction evidence="1">
        <text>Thiol-dependent hydrolysis of ester, thioester, amide, peptide and isopeptide bonds formed by the C-terminal Gly of ubiquitin (a 76-residue protein attached to proteins as an intracellular targeting signal).</text>
        <dbReference type="EC" id="3.4.19.12"/>
    </reaction>
</comment>
<dbReference type="InterPro" id="IPR038765">
    <property type="entry name" value="Papain-like_cys_pep_sf"/>
</dbReference>
<dbReference type="EC" id="3.4.19.12" evidence="2"/>
<sequence length="862" mass="99504">MFHEAISHMTGCSNPECPSHSRLRRAVELELQYTDKKHDIELKKNVTSPLRITIRDLTQDLLNFLYLDDIPLEDVRLVEVTYNNRPYLSNVTNISNTLQELDMVNGSKVYFEPTPNAASPKVCHLTINGPDEKEKKIFPWYRAKTTLDMLLKYIIKNFSLQSVERQRIHLLTILDELDLLSDSDKRLSELGVSDRMAIYVQIIPPLLSTNTDENMDVHVKCIGGNNNFVLDVPNTKTIGELKRKIQKRYEDYHIIGFQLFNETNDEIHTNDNDRNLKSFGVKPGQTISVNFRLVAENIQSVIVNNESKTSKQSFSSSITKHNHDKVTVICKFPSDNSKTIQVSVKDTIDQLIKKIDSLTNHKRLVLSEISFSTIQFKIKNGNETYRCLADIGFKPGDTINATIIDKPPIHSSIVSEGTPSLLSQEKRTKTDHNDKKPIGLDNLGNSCYMNSALQCLAHIPPLTNFFLEDFRHTHINDGEHTDNDWNLYDQVGDVTGAYTDLLWNLWKFNEDDYYHDSFKPTRIKEIIGNKESRFSTSDQQDAQELMTFLLNAMHKELKEKNKNDRNTIIKQLFFGEMKSTITCTKCNKEESTKNPISLLSIPLNRQERVFWINFIAKTGKDEVIKVDVPINGQVGHIVEEFVERYQQPKLFYYILAMLPDGELDFKTPVSNIPHDEIILMEQDECLNNIRPERLERSTKLLTLRDCLRQFFSIEALEDEWTCRQEKCKKKTTATKQLKLCTLPPVLVIQFKRFSHGNGLHQKIETFVDYPIKELDLSEFLPSSQNKAIYDLITTCNHMGSISGGHYIAYAKHPILNRNNWYKFDDSSVTDVRPNDLKYEIVSRDAYLLFYIRRDILNPVTTV</sequence>
<dbReference type="Pfam" id="PF00443">
    <property type="entry name" value="UCH"/>
    <property type="match status" value="1"/>
</dbReference>
<dbReference type="PROSITE" id="PS00972">
    <property type="entry name" value="USP_1"/>
    <property type="match status" value="1"/>
</dbReference>
<evidence type="ECO:0000256" key="2">
    <source>
        <dbReference type="ARBA" id="ARBA00012759"/>
    </source>
</evidence>
<comment type="caution">
    <text evidence="8">The sequence shown here is derived from an EMBL/GenBank/DDBJ whole genome shotgun (WGS) entry which is preliminary data.</text>
</comment>
<feature type="domain" description="Ubiquitin-like" evidence="3">
    <location>
        <begin position="215"/>
        <end position="296"/>
    </location>
</feature>
<dbReference type="PROSITE" id="PS50235">
    <property type="entry name" value="USP_3"/>
    <property type="match status" value="1"/>
</dbReference>
<dbReference type="SUPFAM" id="SSF54001">
    <property type="entry name" value="Cysteine proteinases"/>
    <property type="match status" value="1"/>
</dbReference>
<evidence type="ECO:0000313" key="8">
    <source>
        <dbReference type="EMBL" id="CAF3876394.1"/>
    </source>
</evidence>
<dbReference type="EMBL" id="CAJNOO010003723">
    <property type="protein sequence ID" value="CAF1351816.1"/>
    <property type="molecule type" value="Genomic_DNA"/>
</dbReference>
<dbReference type="EMBL" id="CAJOAX010003853">
    <property type="protein sequence ID" value="CAF3876394.1"/>
    <property type="molecule type" value="Genomic_DNA"/>
</dbReference>
<dbReference type="Proteomes" id="UP000663889">
    <property type="component" value="Unassembled WGS sequence"/>
</dbReference>
<dbReference type="InterPro" id="IPR000626">
    <property type="entry name" value="Ubiquitin-like_dom"/>
</dbReference>
<evidence type="ECO:0000313" key="5">
    <source>
        <dbReference type="EMBL" id="CAF1303867.1"/>
    </source>
</evidence>
<reference evidence="8" key="1">
    <citation type="submission" date="2021-02" db="EMBL/GenBank/DDBJ databases">
        <authorList>
            <person name="Nowell W R."/>
        </authorList>
    </citation>
    <scope>NUCLEOTIDE SEQUENCE</scope>
</reference>
<organism evidence="8 9">
    <name type="scientific">Rotaria sordida</name>
    <dbReference type="NCBI Taxonomy" id="392033"/>
    <lineage>
        <taxon>Eukaryota</taxon>
        <taxon>Metazoa</taxon>
        <taxon>Spiralia</taxon>
        <taxon>Gnathifera</taxon>
        <taxon>Rotifera</taxon>
        <taxon>Eurotatoria</taxon>
        <taxon>Bdelloidea</taxon>
        <taxon>Philodinida</taxon>
        <taxon>Philodinidae</taxon>
        <taxon>Rotaria</taxon>
    </lineage>
</organism>
<evidence type="ECO:0000259" key="4">
    <source>
        <dbReference type="PROSITE" id="PS50235"/>
    </source>
</evidence>